<dbReference type="Proteomes" id="UP000095300">
    <property type="component" value="Unassembled WGS sequence"/>
</dbReference>
<evidence type="ECO:0008006" key="13">
    <source>
        <dbReference type="Google" id="ProtNLM"/>
    </source>
</evidence>
<keyword evidence="12" id="KW-1185">Reference proteome</keyword>
<dbReference type="PROSITE" id="PS00086">
    <property type="entry name" value="CYTOCHROME_P450"/>
    <property type="match status" value="1"/>
</dbReference>
<comment type="similarity">
    <text evidence="3 10">Belongs to the cytochrome P450 family.</text>
</comment>
<evidence type="ECO:0000256" key="5">
    <source>
        <dbReference type="ARBA" id="ARBA00022723"/>
    </source>
</evidence>
<dbReference type="InterPro" id="IPR001128">
    <property type="entry name" value="Cyt_P450"/>
</dbReference>
<dbReference type="PANTHER" id="PTHR24291">
    <property type="entry name" value="CYTOCHROME P450 FAMILY 4"/>
    <property type="match status" value="1"/>
</dbReference>
<proteinExistence type="inferred from homology"/>
<dbReference type="GO" id="GO:0020037">
    <property type="term" value="F:heme binding"/>
    <property type="evidence" value="ECO:0007669"/>
    <property type="project" value="InterPro"/>
</dbReference>
<dbReference type="InterPro" id="IPR017972">
    <property type="entry name" value="Cyt_P450_CS"/>
</dbReference>
<dbReference type="InterPro" id="IPR050196">
    <property type="entry name" value="Cytochrome_P450_Monoox"/>
</dbReference>
<evidence type="ECO:0000256" key="9">
    <source>
        <dbReference type="PIRSR" id="PIRSR602401-1"/>
    </source>
</evidence>
<dbReference type="GO" id="GO:0004497">
    <property type="term" value="F:monooxygenase activity"/>
    <property type="evidence" value="ECO:0007669"/>
    <property type="project" value="UniProtKB-KW"/>
</dbReference>
<dbReference type="GO" id="GO:0016705">
    <property type="term" value="F:oxidoreductase activity, acting on paired donors, with incorporation or reduction of molecular oxygen"/>
    <property type="evidence" value="ECO:0007669"/>
    <property type="project" value="InterPro"/>
</dbReference>
<dbReference type="EnsemblMetazoa" id="SCAU002200-RB">
    <property type="protein sequence ID" value="SCAU002200-PB"/>
    <property type="gene ID" value="SCAU002200"/>
</dbReference>
<evidence type="ECO:0000256" key="3">
    <source>
        <dbReference type="ARBA" id="ARBA00010617"/>
    </source>
</evidence>
<comment type="cofactor">
    <cofactor evidence="1 9">
        <name>heme</name>
        <dbReference type="ChEBI" id="CHEBI:30413"/>
    </cofactor>
</comment>
<keyword evidence="6 10" id="KW-0560">Oxidoreductase</keyword>
<dbReference type="Gene3D" id="1.10.630.10">
    <property type="entry name" value="Cytochrome P450"/>
    <property type="match status" value="1"/>
</dbReference>
<accession>A0A1I8NUQ4</accession>
<dbReference type="SUPFAM" id="SSF48264">
    <property type="entry name" value="Cytochrome P450"/>
    <property type="match status" value="1"/>
</dbReference>
<reference evidence="11" key="1">
    <citation type="submission" date="2020-05" db="UniProtKB">
        <authorList>
            <consortium name="EnsemblMetazoa"/>
        </authorList>
    </citation>
    <scope>IDENTIFICATION</scope>
    <source>
        <strain evidence="11">USDA</strain>
    </source>
</reference>
<dbReference type="InterPro" id="IPR036396">
    <property type="entry name" value="Cyt_P450_sf"/>
</dbReference>
<dbReference type="PRINTS" id="PR00385">
    <property type="entry name" value="P450"/>
</dbReference>
<dbReference type="CDD" id="cd20628">
    <property type="entry name" value="CYP4"/>
    <property type="match status" value="1"/>
</dbReference>
<keyword evidence="5 9" id="KW-0479">Metal-binding</keyword>
<keyword evidence="8 10" id="KW-0503">Monooxygenase</keyword>
<keyword evidence="4 9" id="KW-0349">Heme</keyword>
<gene>
    <name evidence="11" type="primary">106090804</name>
</gene>
<dbReference type="InterPro" id="IPR002401">
    <property type="entry name" value="Cyt_P450_E_grp-I"/>
</dbReference>
<dbReference type="GO" id="GO:0005506">
    <property type="term" value="F:iron ion binding"/>
    <property type="evidence" value="ECO:0007669"/>
    <property type="project" value="InterPro"/>
</dbReference>
<dbReference type="PANTHER" id="PTHR24291:SF105">
    <property type="entry name" value="CYTOCHROME P450 4P1-RELATED"/>
    <property type="match status" value="1"/>
</dbReference>
<dbReference type="STRING" id="35570.A0A1I8NUQ4"/>
<dbReference type="PRINTS" id="PR00463">
    <property type="entry name" value="EP450I"/>
</dbReference>
<comment type="function">
    <text evidence="2">May be involved in the metabolism of insect hormones and in the breakdown of synthetic insecticides.</text>
</comment>
<keyword evidence="7 9" id="KW-0408">Iron</keyword>
<organism evidence="11 12">
    <name type="scientific">Stomoxys calcitrans</name>
    <name type="common">Stable fly</name>
    <name type="synonym">Conops calcitrans</name>
    <dbReference type="NCBI Taxonomy" id="35570"/>
    <lineage>
        <taxon>Eukaryota</taxon>
        <taxon>Metazoa</taxon>
        <taxon>Ecdysozoa</taxon>
        <taxon>Arthropoda</taxon>
        <taxon>Hexapoda</taxon>
        <taxon>Insecta</taxon>
        <taxon>Pterygota</taxon>
        <taxon>Neoptera</taxon>
        <taxon>Endopterygota</taxon>
        <taxon>Diptera</taxon>
        <taxon>Brachycera</taxon>
        <taxon>Muscomorpha</taxon>
        <taxon>Muscoidea</taxon>
        <taxon>Muscidae</taxon>
        <taxon>Stomoxys</taxon>
    </lineage>
</organism>
<evidence type="ECO:0000256" key="8">
    <source>
        <dbReference type="ARBA" id="ARBA00023033"/>
    </source>
</evidence>
<dbReference type="Pfam" id="PF00067">
    <property type="entry name" value="p450"/>
    <property type="match status" value="1"/>
</dbReference>
<evidence type="ECO:0000256" key="6">
    <source>
        <dbReference type="ARBA" id="ARBA00023002"/>
    </source>
</evidence>
<evidence type="ECO:0000256" key="1">
    <source>
        <dbReference type="ARBA" id="ARBA00001971"/>
    </source>
</evidence>
<name>A0A1I8NUQ4_STOCA</name>
<evidence type="ECO:0000313" key="11">
    <source>
        <dbReference type="EnsemblMetazoa" id="SCAU002200-PB"/>
    </source>
</evidence>
<evidence type="ECO:0000313" key="12">
    <source>
        <dbReference type="Proteomes" id="UP000095300"/>
    </source>
</evidence>
<dbReference type="KEGG" id="scac:106090804"/>
<evidence type="ECO:0000256" key="2">
    <source>
        <dbReference type="ARBA" id="ARBA00003690"/>
    </source>
</evidence>
<dbReference type="VEuPathDB" id="VectorBase:SCAU002200"/>
<protein>
    <recommendedName>
        <fullName evidence="13">Cytochrome P450</fullName>
    </recommendedName>
</protein>
<feature type="binding site" description="axial binding residue" evidence="9">
    <location>
        <position position="455"/>
    </location>
    <ligand>
        <name>heme</name>
        <dbReference type="ChEBI" id="CHEBI:30413"/>
    </ligand>
    <ligandPart>
        <name>Fe</name>
        <dbReference type="ChEBI" id="CHEBI:18248"/>
    </ligandPart>
</feature>
<dbReference type="OrthoDB" id="1470350at2759"/>
<evidence type="ECO:0000256" key="10">
    <source>
        <dbReference type="RuleBase" id="RU000461"/>
    </source>
</evidence>
<evidence type="ECO:0000256" key="7">
    <source>
        <dbReference type="ARBA" id="ARBA00023004"/>
    </source>
</evidence>
<evidence type="ECO:0000256" key="4">
    <source>
        <dbReference type="ARBA" id="ARBA00022617"/>
    </source>
</evidence>
<sequence>MWLLIAFLVFVLVLSLFHLNKTYYVLAFFSKRIRTVNGEDIKKILPTLPGNTIFGNTFDTFGLDFVQTFKFFRHNATRMQRSYVTYMGGKTLLNVLDADLAEMVFTNSKLITKGFSYKFLQPALGEGLLMSTDEKWHGRRKMLTPAFHFNILMKFQEIVKEESIKFVQRMENCKGHEVALDKHVQKFTLDVICETALGVKLDECLNGDKYRENISVFEESFNKRLQYPHLWLDFVYKTLEEYKYLPALKIVHDFSSDVIKKKRQQFAQEFHSDETSEEQLYQKKRYALLDTLLRAEQQGLIDHAGICEEVDTFMFGGFDTTSMTLIFCLMNLSLYPEMQECCYQEILEQTDSDLSTLDITQLSRLKYLENFLKESMRMYSSVPTIMRTVVEETSLSNGLILPANSYIMVHIFDLHRNPKYFDKPDEFNPDRFLPENSVGRHPYAYTPFSAGQRNCIGQKFAMFEMKTLLVHILRNFKILPAVDAETLQFQSGIIIRTKNEVKVKFVERQ</sequence>
<dbReference type="AlphaFoldDB" id="A0A1I8NUQ4"/>